<name>A0A419IBM2_9PSEU</name>
<sequence length="470" mass="49756">MLDGVQSDREYSFAELRESAGDHLQKVSLWQAEGLSQREIGDRVSVMPRHAQDAVTAFQRLSAEGVPEWDAEDVATEVAAMRAKRAMLGAPEQAEVVALEFDSLTRALRRGTGPREAIAEFRGAVVGWRGEGVTGDTVFGQAILVDFGGGDIVPDGREIAGIRETGPRHELLTPHVHAGIEAYLDARRAGMDLADALETVPDTHGTAYAVADLADIVDHPADDIDPGQARERARAMVVADAAIGQFLSLRGAGMDIDQAAMTAAGGDRVAVHAIGWFVAGSRAGANETLSQADAVSAAVAGADAERYEGLLDHSEGLPGFAHARARAAAALAAEADGTAPAEGDEAGVEAVRRHRWLTGHGMDPATAARLAAVDAAEEHAQQRRWAHRDALIEAEHVLDAALERREDPAVHEQATECEQAMDALDEALQHTGTGTAGEDDAARAERLALWNTDELAGEQADDDTEGWGQQ</sequence>
<evidence type="ECO:0000313" key="3">
    <source>
        <dbReference type="Proteomes" id="UP000285112"/>
    </source>
</evidence>
<keyword evidence="3" id="KW-1185">Reference proteome</keyword>
<accession>A0A419IBM2</accession>
<dbReference type="AlphaFoldDB" id="A0A419IBM2"/>
<protein>
    <submittedName>
        <fullName evidence="2">Uncharacterized protein</fullName>
    </submittedName>
</protein>
<gene>
    <name evidence="2" type="ORF">D5S19_01055</name>
</gene>
<proteinExistence type="predicted"/>
<dbReference type="EMBL" id="QZFV01000010">
    <property type="protein sequence ID" value="RJQ92382.1"/>
    <property type="molecule type" value="Genomic_DNA"/>
</dbReference>
<evidence type="ECO:0000313" key="2">
    <source>
        <dbReference type="EMBL" id="RJQ92382.1"/>
    </source>
</evidence>
<organism evidence="2 3">
    <name type="scientific">Amycolatopsis panacis</name>
    <dbReference type="NCBI Taxonomy" id="2340917"/>
    <lineage>
        <taxon>Bacteria</taxon>
        <taxon>Bacillati</taxon>
        <taxon>Actinomycetota</taxon>
        <taxon>Actinomycetes</taxon>
        <taxon>Pseudonocardiales</taxon>
        <taxon>Pseudonocardiaceae</taxon>
        <taxon>Amycolatopsis</taxon>
    </lineage>
</organism>
<reference evidence="2 3" key="1">
    <citation type="submission" date="2018-09" db="EMBL/GenBank/DDBJ databases">
        <title>YIM PH 21725 draft genome.</title>
        <authorList>
            <person name="Miao C."/>
        </authorList>
    </citation>
    <scope>NUCLEOTIDE SEQUENCE [LARGE SCALE GENOMIC DNA]</scope>
    <source>
        <strain evidence="3">YIM PH21725</strain>
    </source>
</reference>
<feature type="compositionally biased region" description="Acidic residues" evidence="1">
    <location>
        <begin position="455"/>
        <end position="470"/>
    </location>
</feature>
<dbReference type="Proteomes" id="UP000285112">
    <property type="component" value="Unassembled WGS sequence"/>
</dbReference>
<comment type="caution">
    <text evidence="2">The sequence shown here is derived from an EMBL/GenBank/DDBJ whole genome shotgun (WGS) entry which is preliminary data.</text>
</comment>
<evidence type="ECO:0000256" key="1">
    <source>
        <dbReference type="SAM" id="MobiDB-lite"/>
    </source>
</evidence>
<feature type="region of interest" description="Disordered" evidence="1">
    <location>
        <begin position="431"/>
        <end position="470"/>
    </location>
</feature>